<dbReference type="Proteomes" id="UP000694308">
    <property type="component" value="Unassembled WGS sequence"/>
</dbReference>
<evidence type="ECO:0008006" key="3">
    <source>
        <dbReference type="Google" id="ProtNLM"/>
    </source>
</evidence>
<protein>
    <recommendedName>
        <fullName evidence="3">Flagellar hook-length control protein FliK</fullName>
    </recommendedName>
</protein>
<organism evidence="1 2">
    <name type="scientific">Clostridium thailandense</name>
    <dbReference type="NCBI Taxonomy" id="2794346"/>
    <lineage>
        <taxon>Bacteria</taxon>
        <taxon>Bacillati</taxon>
        <taxon>Bacillota</taxon>
        <taxon>Clostridia</taxon>
        <taxon>Eubacteriales</taxon>
        <taxon>Clostridiaceae</taxon>
        <taxon>Clostridium</taxon>
    </lineage>
</organism>
<proteinExistence type="predicted"/>
<name>A0A949TUL3_9CLOT</name>
<evidence type="ECO:0000313" key="2">
    <source>
        <dbReference type="Proteomes" id="UP000694308"/>
    </source>
</evidence>
<keyword evidence="2" id="KW-1185">Reference proteome</keyword>
<gene>
    <name evidence="1" type="ORF">I6U48_04495</name>
</gene>
<dbReference type="AlphaFoldDB" id="A0A949TUL3"/>
<reference evidence="1" key="1">
    <citation type="submission" date="2020-12" db="EMBL/GenBank/DDBJ databases">
        <title>Clostridium thailandense sp. nov., a novel acetogenic bacterium isolated from peat land soil in Thailand.</title>
        <authorList>
            <person name="Chaikitkaew S."/>
            <person name="Birkeland N.K."/>
        </authorList>
    </citation>
    <scope>NUCLEOTIDE SEQUENCE</scope>
    <source>
        <strain evidence="1">PL3</strain>
    </source>
</reference>
<evidence type="ECO:0000313" key="1">
    <source>
        <dbReference type="EMBL" id="MBV7272176.1"/>
    </source>
</evidence>
<sequence length="565" mass="64698">MAGIWNINSVYNANTKMVSRKLSFEVGQNFAARVVNLDKLTGEILLKLLDGWQFSAKLENPIENLPDGLVRFVVDGFEDGKLQLKIVNTNSKQQSIEKDSVNAFLKENNMMLNDSDYEILNKMVKHNIPLTKENISEVKTMTDFMSKIKLDTGEEDAFIEKYIQSKNIDTQSKEGVQVKNTLKSFFNELKNLTEDDLFILFENNIDLTEENIKSFNNVFKGDSAILRDVKYIGDEFKNIEYEDGKLDNIATENGDFNNVITANDKKVLEKEQLGNKNTTENNKTLEKAKINNKKIADNQDGNLNIDKEVLTKQDDKTDTSKPKIINEKGVVEKENLDNNIKNSQESSKISNEKNSNLVEELKTNSGLKDKNVLVDKQNEIEDIANNIKEQINIKTEELKDTVKTFLEQKSDLDPKIYNNVLQALDKNINDFKVFNSISNQYYYLDLPINLQKQEYQCKLMIKDDRKKGKKIDSTDVKIAASVNTVNMGVVDAYIKVNNYNMNLDIKCNEQWIKVLDKGKEIILSKLSDMGYNVYANVSERKKEMNITNCSDFFDDNNLNAIDKKV</sequence>
<comment type="caution">
    <text evidence="1">The sequence shown here is derived from an EMBL/GenBank/DDBJ whole genome shotgun (WGS) entry which is preliminary data.</text>
</comment>
<accession>A0A949TUL3</accession>
<dbReference type="EMBL" id="JAEEGC010000019">
    <property type="protein sequence ID" value="MBV7272176.1"/>
    <property type="molecule type" value="Genomic_DNA"/>
</dbReference>
<dbReference type="RefSeq" id="WP_218319209.1">
    <property type="nucleotide sequence ID" value="NZ_JAEEGC010000019.1"/>
</dbReference>